<evidence type="ECO:0000313" key="1">
    <source>
        <dbReference type="EMBL" id="KTC93922.1"/>
    </source>
</evidence>
<dbReference type="OrthoDB" id="5646232at2"/>
<organism evidence="2 4">
    <name type="scientific">Legionella cincinnatiensis</name>
    <dbReference type="NCBI Taxonomy" id="28085"/>
    <lineage>
        <taxon>Bacteria</taxon>
        <taxon>Pseudomonadati</taxon>
        <taxon>Pseudomonadota</taxon>
        <taxon>Gammaproteobacteria</taxon>
        <taxon>Legionellales</taxon>
        <taxon>Legionellaceae</taxon>
        <taxon>Legionella</taxon>
    </lineage>
</organism>
<accession>A0A378IIP3</accession>
<sequence length="395" mass="44958">MPLFTPQDLVPLAKKNLGLRLTGNTQEANSGGFGDAIPLSHLGGAKDIIEFLTWAFLPELPKAQMEVIYNRYKEIDIHSSDCMPRLILHYAAQNNIGDAKERLSNKKNDALSMLYFKLELASIEVEAKKLVSFYNSTARIAPLELVTSQFPYLAQELAHNFNEKFFLRLKRNWEVYATSDDMDYLFLSDNLPHVQKYEVGYDFNNYPLGKVGRHHFEAVNVIKQVMFLGGENRTPDAEKNLEQRIYNSIKSIMKEVLYTSLDELQQNIEIKLSQHPEYPINFKKACNEMVMLVGKLQKNEQLSSEESLDLMKRTEDLIDNPSEYKTFLTAANSYRMVSGGELSAYMMLIAGWAAKIMTINCIGDAWIKFATEKLELISASQELAHVSQAYSLSCS</sequence>
<dbReference type="RefSeq" id="WP_058463269.1">
    <property type="nucleotide sequence ID" value="NZ_CAAAHQ010000014.1"/>
</dbReference>
<proteinExistence type="predicted"/>
<evidence type="ECO:0000313" key="3">
    <source>
        <dbReference type="Proteomes" id="UP000054854"/>
    </source>
</evidence>
<keyword evidence="3" id="KW-1185">Reference proteome</keyword>
<name>A0A378IIP3_9GAMM</name>
<dbReference type="AlphaFoldDB" id="A0A378IIP3"/>
<dbReference type="EMBL" id="LNXX01000001">
    <property type="protein sequence ID" value="KTC93922.1"/>
    <property type="molecule type" value="Genomic_DNA"/>
</dbReference>
<evidence type="ECO:0000313" key="4">
    <source>
        <dbReference type="Proteomes" id="UP000255316"/>
    </source>
</evidence>
<reference evidence="1 3" key="1">
    <citation type="submission" date="2015-11" db="EMBL/GenBank/DDBJ databases">
        <title>Genomic analysis of 38 Legionella species identifies large and diverse effector repertoires.</title>
        <authorList>
            <person name="Burstein D."/>
            <person name="Amaro F."/>
            <person name="Zusman T."/>
            <person name="Lifshitz Z."/>
            <person name="Cohen O."/>
            <person name="Gilbert J.A."/>
            <person name="Pupko T."/>
            <person name="Shuman H.A."/>
            <person name="Segal G."/>
        </authorList>
    </citation>
    <scope>NUCLEOTIDE SEQUENCE [LARGE SCALE GENOMIC DNA]</scope>
    <source>
        <strain evidence="1 3">CDC#72-OH-14</strain>
    </source>
</reference>
<dbReference type="EMBL" id="UGNX01000001">
    <property type="protein sequence ID" value="STX35128.1"/>
    <property type="molecule type" value="Genomic_DNA"/>
</dbReference>
<dbReference type="STRING" id="28085.Lcin_0010"/>
<protein>
    <submittedName>
        <fullName evidence="2">Uncharacterized protein</fullName>
    </submittedName>
</protein>
<dbReference type="Proteomes" id="UP000255316">
    <property type="component" value="Unassembled WGS sequence"/>
</dbReference>
<dbReference type="Proteomes" id="UP000054854">
    <property type="component" value="Unassembled WGS sequence"/>
</dbReference>
<evidence type="ECO:0000313" key="2">
    <source>
        <dbReference type="EMBL" id="STX35128.1"/>
    </source>
</evidence>
<gene>
    <name evidence="1" type="ORF">Lcin_0010</name>
    <name evidence="2" type="ORF">NCTC12438_01739</name>
</gene>
<reference evidence="2 4" key="2">
    <citation type="submission" date="2018-06" db="EMBL/GenBank/DDBJ databases">
        <authorList>
            <consortium name="Pathogen Informatics"/>
            <person name="Doyle S."/>
        </authorList>
    </citation>
    <scope>NUCLEOTIDE SEQUENCE [LARGE SCALE GENOMIC DNA]</scope>
    <source>
        <strain evidence="2 4">NCTC12438</strain>
    </source>
</reference>